<evidence type="ECO:0000256" key="2">
    <source>
        <dbReference type="ARBA" id="ARBA00023136"/>
    </source>
</evidence>
<dbReference type="Gene3D" id="2.40.160.50">
    <property type="entry name" value="membrane protein fhac: a member of the omp85/tpsb transporter family"/>
    <property type="match status" value="1"/>
</dbReference>
<evidence type="ECO:0000313" key="5">
    <source>
        <dbReference type="Proteomes" id="UP000823636"/>
    </source>
</evidence>
<dbReference type="InterPro" id="IPR000184">
    <property type="entry name" value="Bac_surfAg_D15"/>
</dbReference>
<reference evidence="4" key="2">
    <citation type="journal article" date="2021" name="PeerJ">
        <title>Extensive microbial diversity within the chicken gut microbiome revealed by metagenomics and culture.</title>
        <authorList>
            <person name="Gilroy R."/>
            <person name="Ravi A."/>
            <person name="Getino M."/>
            <person name="Pursley I."/>
            <person name="Horton D.L."/>
            <person name="Alikhan N.F."/>
            <person name="Baker D."/>
            <person name="Gharbi K."/>
            <person name="Hall N."/>
            <person name="Watson M."/>
            <person name="Adriaenssens E.M."/>
            <person name="Foster-Nyarko E."/>
            <person name="Jarju S."/>
            <person name="Secka A."/>
            <person name="Antonio M."/>
            <person name="Oren A."/>
            <person name="Chaudhuri R.R."/>
            <person name="La Ragione R."/>
            <person name="Hildebrand F."/>
            <person name="Pallen M.J."/>
        </authorList>
    </citation>
    <scope>NUCLEOTIDE SEQUENCE</scope>
    <source>
        <strain evidence="4">G3-4614</strain>
    </source>
</reference>
<sequence>MSVCSFATERTDSVSAVGNIRLSSDSLSLHTDSATYQPDEFLPLSDILHVRKDTVASVSDSLRTEAKKAKKKNKNFKFSILGGPGYTPDYGFLIGGAALFSFSADKRDTALQRSVIPVNFGLTFSKPLGFYILVKPQIFFKKDRIRLFGIYEYENNNDNYYGVGYDDNHNTQRGKYITGFRQNTIHLNPVLMFRLRESRCFLGASVDYIYEKITSPGEFVLNDPVYVSQGGTADGFKANNLGLGAVFSYDTRDMAANPYNGVFFELKLSYYSKYFGGDFNYGSFNMDYRQYYKLSKSHRRVLAWNVLVKSTFQDVPFTQYAIIGGPYDLRGYYQGQYRDKSTAVAMLEYRQMWDAGSETKIKRLLSRLGYVLWGGCGIAGPSPVCYNAVLPNLGLGLRVEVQPRMNFRVDGGYSFADKHMLFYFNMTEAF</sequence>
<comment type="subcellular location">
    <subcellularLocation>
        <location evidence="1">Membrane</location>
    </subcellularLocation>
</comment>
<evidence type="ECO:0000256" key="1">
    <source>
        <dbReference type="ARBA" id="ARBA00004370"/>
    </source>
</evidence>
<accession>A0A9D9E2K4</accession>
<dbReference type="EMBL" id="JADIMW010000004">
    <property type="protein sequence ID" value="MBO8437355.1"/>
    <property type="molecule type" value="Genomic_DNA"/>
</dbReference>
<dbReference type="Proteomes" id="UP000823636">
    <property type="component" value="Unassembled WGS sequence"/>
</dbReference>
<reference evidence="4" key="1">
    <citation type="submission" date="2020-10" db="EMBL/GenBank/DDBJ databases">
        <authorList>
            <person name="Gilroy R."/>
        </authorList>
    </citation>
    <scope>NUCLEOTIDE SEQUENCE</scope>
    <source>
        <strain evidence="4">G3-4614</strain>
    </source>
</reference>
<comment type="caution">
    <text evidence="4">The sequence shown here is derived from an EMBL/GenBank/DDBJ whole genome shotgun (WGS) entry which is preliminary data.</text>
</comment>
<dbReference type="AlphaFoldDB" id="A0A9D9E2K4"/>
<evidence type="ECO:0000259" key="3">
    <source>
        <dbReference type="Pfam" id="PF01103"/>
    </source>
</evidence>
<dbReference type="GO" id="GO:0019867">
    <property type="term" value="C:outer membrane"/>
    <property type="evidence" value="ECO:0007669"/>
    <property type="project" value="InterPro"/>
</dbReference>
<evidence type="ECO:0000313" key="4">
    <source>
        <dbReference type="EMBL" id="MBO8437355.1"/>
    </source>
</evidence>
<protein>
    <submittedName>
        <fullName evidence="4">BamA/TamA family outer membrane protein</fullName>
    </submittedName>
</protein>
<gene>
    <name evidence="4" type="ORF">IAC54_00445</name>
</gene>
<proteinExistence type="predicted"/>
<feature type="domain" description="Bacterial surface antigen (D15)" evidence="3">
    <location>
        <begin position="65"/>
        <end position="342"/>
    </location>
</feature>
<dbReference type="Pfam" id="PF01103">
    <property type="entry name" value="Omp85"/>
    <property type="match status" value="1"/>
</dbReference>
<keyword evidence="2" id="KW-0472">Membrane</keyword>
<organism evidence="4 5">
    <name type="scientific">Candidatus Caccoplasma merdipullorum</name>
    <dbReference type="NCBI Taxonomy" id="2840718"/>
    <lineage>
        <taxon>Bacteria</taxon>
        <taxon>Pseudomonadati</taxon>
        <taxon>Bacteroidota</taxon>
        <taxon>Bacteroidia</taxon>
        <taxon>Bacteroidales</taxon>
        <taxon>Bacteroidaceae</taxon>
        <taxon>Bacteroidaceae incertae sedis</taxon>
        <taxon>Candidatus Caccoplasma</taxon>
    </lineage>
</organism>
<name>A0A9D9E2K4_9BACT</name>